<evidence type="ECO:0000256" key="1">
    <source>
        <dbReference type="SAM" id="MobiDB-lite"/>
    </source>
</evidence>
<keyword evidence="3" id="KW-1185">Reference proteome</keyword>
<name>A0A6A6F3F2_9PEZI</name>
<dbReference type="Proteomes" id="UP000799539">
    <property type="component" value="Unassembled WGS sequence"/>
</dbReference>
<gene>
    <name evidence="2" type="ORF">CERZMDRAFT_91607</name>
</gene>
<accession>A0A6A6F3F2</accession>
<dbReference type="AlphaFoldDB" id="A0A6A6F3F2"/>
<dbReference type="EMBL" id="ML992694">
    <property type="protein sequence ID" value="KAF2208455.1"/>
    <property type="molecule type" value="Genomic_DNA"/>
</dbReference>
<organism evidence="2 3">
    <name type="scientific">Cercospora zeae-maydis SCOH1-5</name>
    <dbReference type="NCBI Taxonomy" id="717836"/>
    <lineage>
        <taxon>Eukaryota</taxon>
        <taxon>Fungi</taxon>
        <taxon>Dikarya</taxon>
        <taxon>Ascomycota</taxon>
        <taxon>Pezizomycotina</taxon>
        <taxon>Dothideomycetes</taxon>
        <taxon>Dothideomycetidae</taxon>
        <taxon>Mycosphaerellales</taxon>
        <taxon>Mycosphaerellaceae</taxon>
        <taxon>Cercospora</taxon>
    </lineage>
</organism>
<sequence length="144" mass="15969">MSKTSTLLRVPELSEPIHPEIAEAESPPSQSSRTSLRTDDKASPGSSHRGSRDSNDDGVNGLSIPYADNTNTESTEFNAYDHARKRSASTTSHPSQSQGRSRGSYDMHRMSQDGGNRWADDKEAKQKKLLRRMLDHKLAPSFLQ</sequence>
<dbReference type="OrthoDB" id="3643854at2759"/>
<proteinExistence type="predicted"/>
<feature type="compositionally biased region" description="Polar residues" evidence="1">
    <location>
        <begin position="88"/>
        <end position="101"/>
    </location>
</feature>
<feature type="region of interest" description="Disordered" evidence="1">
    <location>
        <begin position="1"/>
        <end position="124"/>
    </location>
</feature>
<feature type="compositionally biased region" description="Polar residues" evidence="1">
    <location>
        <begin position="68"/>
        <end position="77"/>
    </location>
</feature>
<protein>
    <submittedName>
        <fullName evidence="2">Uncharacterized protein</fullName>
    </submittedName>
</protein>
<evidence type="ECO:0000313" key="3">
    <source>
        <dbReference type="Proteomes" id="UP000799539"/>
    </source>
</evidence>
<evidence type="ECO:0000313" key="2">
    <source>
        <dbReference type="EMBL" id="KAF2208455.1"/>
    </source>
</evidence>
<reference evidence="2" key="1">
    <citation type="journal article" date="2020" name="Stud. Mycol.">
        <title>101 Dothideomycetes genomes: a test case for predicting lifestyles and emergence of pathogens.</title>
        <authorList>
            <person name="Haridas S."/>
            <person name="Albert R."/>
            <person name="Binder M."/>
            <person name="Bloem J."/>
            <person name="Labutti K."/>
            <person name="Salamov A."/>
            <person name="Andreopoulos B."/>
            <person name="Baker S."/>
            <person name="Barry K."/>
            <person name="Bills G."/>
            <person name="Bluhm B."/>
            <person name="Cannon C."/>
            <person name="Castanera R."/>
            <person name="Culley D."/>
            <person name="Daum C."/>
            <person name="Ezra D."/>
            <person name="Gonzalez J."/>
            <person name="Henrissat B."/>
            <person name="Kuo A."/>
            <person name="Liang C."/>
            <person name="Lipzen A."/>
            <person name="Lutzoni F."/>
            <person name="Magnuson J."/>
            <person name="Mondo S."/>
            <person name="Nolan M."/>
            <person name="Ohm R."/>
            <person name="Pangilinan J."/>
            <person name="Park H.-J."/>
            <person name="Ramirez L."/>
            <person name="Alfaro M."/>
            <person name="Sun H."/>
            <person name="Tritt A."/>
            <person name="Yoshinaga Y."/>
            <person name="Zwiers L.-H."/>
            <person name="Turgeon B."/>
            <person name="Goodwin S."/>
            <person name="Spatafora J."/>
            <person name="Crous P."/>
            <person name="Grigoriev I."/>
        </authorList>
    </citation>
    <scope>NUCLEOTIDE SEQUENCE</scope>
    <source>
        <strain evidence="2">SCOH1-5</strain>
    </source>
</reference>